<sequence length="294" mass="33700">MKASFVLVNYNRKDEVLITIAKSLELVKNNLNDYEIVIVDNASTDGSAAAINSTYPDVVLIENKVNTGAPAWNLGFEKAKGDYFIIIDDDSHIESGLEEALVYLDKNKDVGVLALNVVSGPYTSKMWDWKDGQDIVGFIGCGAILRRETYEKVGGYADWMFLYVNEWEYGLRVIDAGYKVRFFANSVVQHRASAVNRTSKRFRVYVTKHELGIVYKHFSYKRWNYLFRVVVNNLKTLGKGDFKYAWWNILGMFEFLKAKKHLKYTPVSKDAQDKFANTYLTTQNSAFGFLFKKN</sequence>
<name>A0A7K1SZC2_9SPHI</name>
<keyword evidence="2" id="KW-0328">Glycosyltransferase</keyword>
<feature type="domain" description="Glycosyltransferase 2-like" evidence="4">
    <location>
        <begin position="4"/>
        <end position="161"/>
    </location>
</feature>
<evidence type="ECO:0000256" key="2">
    <source>
        <dbReference type="ARBA" id="ARBA00022676"/>
    </source>
</evidence>
<dbReference type="SUPFAM" id="SSF53448">
    <property type="entry name" value="Nucleotide-diphospho-sugar transferases"/>
    <property type="match status" value="1"/>
</dbReference>
<protein>
    <submittedName>
        <fullName evidence="5">Glycosyltransferase</fullName>
    </submittedName>
</protein>
<organism evidence="5 6">
    <name type="scientific">Mucilaginibacter arboris</name>
    <dbReference type="NCBI Taxonomy" id="2682090"/>
    <lineage>
        <taxon>Bacteria</taxon>
        <taxon>Pseudomonadati</taxon>
        <taxon>Bacteroidota</taxon>
        <taxon>Sphingobacteriia</taxon>
        <taxon>Sphingobacteriales</taxon>
        <taxon>Sphingobacteriaceae</taxon>
        <taxon>Mucilaginibacter</taxon>
    </lineage>
</organism>
<evidence type="ECO:0000313" key="5">
    <source>
        <dbReference type="EMBL" id="MVN22607.1"/>
    </source>
</evidence>
<dbReference type="PANTHER" id="PTHR43179:SF12">
    <property type="entry name" value="GALACTOFURANOSYLTRANSFERASE GLFT2"/>
    <property type="match status" value="1"/>
</dbReference>
<dbReference type="Gene3D" id="3.90.550.10">
    <property type="entry name" value="Spore Coat Polysaccharide Biosynthesis Protein SpsA, Chain A"/>
    <property type="match status" value="1"/>
</dbReference>
<evidence type="ECO:0000259" key="4">
    <source>
        <dbReference type="Pfam" id="PF00535"/>
    </source>
</evidence>
<comment type="similarity">
    <text evidence="1">Belongs to the glycosyltransferase 2 family.</text>
</comment>
<evidence type="ECO:0000313" key="6">
    <source>
        <dbReference type="Proteomes" id="UP000462014"/>
    </source>
</evidence>
<dbReference type="InterPro" id="IPR029044">
    <property type="entry name" value="Nucleotide-diphossugar_trans"/>
</dbReference>
<keyword evidence="3 5" id="KW-0808">Transferase</keyword>
<gene>
    <name evidence="5" type="ORF">GO621_13815</name>
</gene>
<dbReference type="GO" id="GO:0016757">
    <property type="term" value="F:glycosyltransferase activity"/>
    <property type="evidence" value="ECO:0007669"/>
    <property type="project" value="UniProtKB-KW"/>
</dbReference>
<keyword evidence="6" id="KW-1185">Reference proteome</keyword>
<evidence type="ECO:0000256" key="3">
    <source>
        <dbReference type="ARBA" id="ARBA00022679"/>
    </source>
</evidence>
<dbReference type="AlphaFoldDB" id="A0A7K1SZC2"/>
<dbReference type="EMBL" id="WPIK01000012">
    <property type="protein sequence ID" value="MVN22607.1"/>
    <property type="molecule type" value="Genomic_DNA"/>
</dbReference>
<reference evidence="5 6" key="1">
    <citation type="submission" date="2019-12" db="EMBL/GenBank/DDBJ databases">
        <title>Mucilaginibacter sp. HMF7410 genome sequencing and assembly.</title>
        <authorList>
            <person name="Kang H."/>
            <person name="Cha I."/>
            <person name="Kim H."/>
            <person name="Joh K."/>
        </authorList>
    </citation>
    <scope>NUCLEOTIDE SEQUENCE [LARGE SCALE GENOMIC DNA]</scope>
    <source>
        <strain evidence="5 6">HMF7410</strain>
    </source>
</reference>
<dbReference type="Pfam" id="PF00535">
    <property type="entry name" value="Glycos_transf_2"/>
    <property type="match status" value="1"/>
</dbReference>
<proteinExistence type="inferred from homology"/>
<accession>A0A7K1SZC2</accession>
<comment type="caution">
    <text evidence="5">The sequence shown here is derived from an EMBL/GenBank/DDBJ whole genome shotgun (WGS) entry which is preliminary data.</text>
</comment>
<dbReference type="RefSeq" id="WP_157568027.1">
    <property type="nucleotide sequence ID" value="NZ_WPIK01000012.1"/>
</dbReference>
<dbReference type="Proteomes" id="UP000462014">
    <property type="component" value="Unassembled WGS sequence"/>
</dbReference>
<evidence type="ECO:0000256" key="1">
    <source>
        <dbReference type="ARBA" id="ARBA00006739"/>
    </source>
</evidence>
<dbReference type="PANTHER" id="PTHR43179">
    <property type="entry name" value="RHAMNOSYLTRANSFERASE WBBL"/>
    <property type="match status" value="1"/>
</dbReference>
<dbReference type="InterPro" id="IPR001173">
    <property type="entry name" value="Glyco_trans_2-like"/>
</dbReference>